<evidence type="ECO:0000256" key="1">
    <source>
        <dbReference type="SAM" id="MobiDB-lite"/>
    </source>
</evidence>
<accession>A0A5J6VKZ2</accession>
<reference evidence="2" key="1">
    <citation type="journal article" date="2019" name="Philos. Trans. R. Soc. Lond., B, Biol. Sci.">
        <title>Targeted metagenomic recovery of four divergent viruses reveals shared and distinctive characteristics of giant viruses of marine eukaryotes.</title>
        <authorList>
            <person name="Needham D.M."/>
            <person name="Poirier C."/>
            <person name="Hehenberger E."/>
            <person name="Jimenez V."/>
            <person name="Swalwell J.E."/>
            <person name="Santoro A.E."/>
            <person name="Worden A.Z."/>
        </authorList>
    </citation>
    <scope>NUCLEOTIDE SEQUENCE</scope>
    <source>
        <strain evidence="2">OPacV-662</strain>
    </source>
</reference>
<proteinExistence type="predicted"/>
<evidence type="ECO:0000313" key="2">
    <source>
        <dbReference type="EMBL" id="QFG74101.1"/>
    </source>
</evidence>
<feature type="region of interest" description="Disordered" evidence="1">
    <location>
        <begin position="59"/>
        <end position="78"/>
    </location>
</feature>
<organism evidence="2">
    <name type="scientific">Megaviridae environmental sample</name>
    <dbReference type="NCBI Taxonomy" id="1737588"/>
    <lineage>
        <taxon>Viruses</taxon>
        <taxon>Varidnaviria</taxon>
        <taxon>Bamfordvirae</taxon>
        <taxon>Nucleocytoviricota</taxon>
        <taxon>Megaviricetes</taxon>
        <taxon>Imitervirales</taxon>
        <taxon>Mimiviridae</taxon>
        <taxon>environmental samples</taxon>
    </lineage>
</organism>
<sequence length="115" mass="13028">MNQNVNSNQTTITPHSNNKATHICLSECKRILQYYRNGESTQTILANIMRDCTEIKSIMQGRTTSDNETDQETESSLVESSNKDALNVMCDLAAFSITGYIFYQSAKRYHDTYNG</sequence>
<name>A0A5J6VKZ2_9VIRU</name>
<dbReference type="EMBL" id="MN448279">
    <property type="protein sequence ID" value="QFG74101.1"/>
    <property type="molecule type" value="Genomic_DNA"/>
</dbReference>
<protein>
    <submittedName>
        <fullName evidence="2">Uncharacterized protein</fullName>
    </submittedName>
</protein>